<dbReference type="FunFam" id="3.40.50.300:FF:000113">
    <property type="entry name" value="Preprotein translocase subunit SecA"/>
    <property type="match status" value="1"/>
</dbReference>
<evidence type="ECO:0000256" key="10">
    <source>
        <dbReference type="ARBA" id="ARBA00022840"/>
    </source>
</evidence>
<dbReference type="CDD" id="cd17928">
    <property type="entry name" value="DEXDc_SecA"/>
    <property type="match status" value="1"/>
</dbReference>
<evidence type="ECO:0000259" key="19">
    <source>
        <dbReference type="PROSITE" id="PS51194"/>
    </source>
</evidence>
<feature type="binding site" evidence="15">
    <location>
        <begin position="104"/>
        <end position="108"/>
    </location>
    <ligand>
        <name>ATP</name>
        <dbReference type="ChEBI" id="CHEBI:30616"/>
    </ligand>
</feature>
<dbReference type="PRINTS" id="PR00906">
    <property type="entry name" value="SECA"/>
</dbReference>
<dbReference type="GO" id="GO:0065002">
    <property type="term" value="P:intracellular protein transmembrane transport"/>
    <property type="evidence" value="ECO:0007669"/>
    <property type="project" value="UniProtKB-UniRule"/>
</dbReference>
<dbReference type="FunFam" id="3.90.1440.10:FF:000003">
    <property type="entry name" value="Preprotein translocase SecA subunit"/>
    <property type="match status" value="1"/>
</dbReference>
<keyword evidence="8 15" id="KW-0547">Nucleotide-binding</keyword>
<dbReference type="PANTHER" id="PTHR30612">
    <property type="entry name" value="SECA INNER MEMBRANE COMPONENT OF SEC PROTEIN SECRETION SYSTEM"/>
    <property type="match status" value="1"/>
</dbReference>
<dbReference type="SUPFAM" id="SSF81767">
    <property type="entry name" value="Pre-protein crosslinking domain of SecA"/>
    <property type="match status" value="1"/>
</dbReference>
<evidence type="ECO:0000256" key="16">
    <source>
        <dbReference type="RuleBase" id="RU003874"/>
    </source>
</evidence>
<dbReference type="GO" id="GO:0046872">
    <property type="term" value="F:metal ion binding"/>
    <property type="evidence" value="ECO:0007669"/>
    <property type="project" value="UniProtKB-KW"/>
</dbReference>
<comment type="catalytic activity">
    <reaction evidence="15">
        <text>ATP + H2O + cellular proteinSide 1 = ADP + phosphate + cellular proteinSide 2.</text>
        <dbReference type="EC" id="7.4.2.8"/>
    </reaction>
</comment>
<dbReference type="AlphaFoldDB" id="A0A1J5HUH5"/>
<dbReference type="NCBIfam" id="TIGR00963">
    <property type="entry name" value="secA"/>
    <property type="match status" value="1"/>
</dbReference>
<dbReference type="InterPro" id="IPR014018">
    <property type="entry name" value="SecA_motor_DEAD"/>
</dbReference>
<dbReference type="InterPro" id="IPR004027">
    <property type="entry name" value="SEC_C_motif"/>
</dbReference>
<dbReference type="InterPro" id="IPR027417">
    <property type="entry name" value="P-loop_NTPase"/>
</dbReference>
<gene>
    <name evidence="15" type="primary">secA</name>
    <name evidence="21" type="ORF">AUK04_04405</name>
</gene>
<keyword evidence="13 15" id="KW-0811">Translocation</keyword>
<keyword evidence="11 15" id="KW-0653">Protein transport</keyword>
<evidence type="ECO:0000256" key="14">
    <source>
        <dbReference type="ARBA" id="ARBA00023136"/>
    </source>
</evidence>
<dbReference type="InterPro" id="IPR011130">
    <property type="entry name" value="SecA_preprotein_X-link_dom"/>
</dbReference>
<dbReference type="PROSITE" id="PS01312">
    <property type="entry name" value="SECA"/>
    <property type="match status" value="1"/>
</dbReference>
<evidence type="ECO:0000256" key="13">
    <source>
        <dbReference type="ARBA" id="ARBA00023010"/>
    </source>
</evidence>
<dbReference type="GO" id="GO:0043952">
    <property type="term" value="P:protein transport by the Sec complex"/>
    <property type="evidence" value="ECO:0007669"/>
    <property type="project" value="UniProtKB-ARBA"/>
</dbReference>
<organism evidence="21 22">
    <name type="scientific">Candidatus Roizmanbacteria bacterium CG2_30_33_16</name>
    <dbReference type="NCBI Taxonomy" id="1805340"/>
    <lineage>
        <taxon>Bacteria</taxon>
        <taxon>Candidatus Roizmaniibacteriota</taxon>
    </lineage>
</organism>
<dbReference type="InterPro" id="IPR014001">
    <property type="entry name" value="Helicase_ATP-bd"/>
</dbReference>
<dbReference type="Gene3D" id="3.90.1440.10">
    <property type="entry name" value="SecA, preprotein cross-linking domain"/>
    <property type="match status" value="1"/>
</dbReference>
<reference evidence="21 22" key="1">
    <citation type="journal article" date="2016" name="Environ. Microbiol.">
        <title>Genomic resolution of a cold subsurface aquifer community provides metabolic insights for novel microbes adapted to high CO concentrations.</title>
        <authorList>
            <person name="Probst A.J."/>
            <person name="Castelle C.J."/>
            <person name="Singh A."/>
            <person name="Brown C.T."/>
            <person name="Anantharaman K."/>
            <person name="Sharon I."/>
            <person name="Hug L.A."/>
            <person name="Burstein D."/>
            <person name="Emerson J.B."/>
            <person name="Thomas B.C."/>
            <person name="Banfield J.F."/>
        </authorList>
    </citation>
    <scope>NUCLEOTIDE SEQUENCE [LARGE SCALE GENOMIC DNA]</scope>
    <source>
        <strain evidence="21">CG2_30_33_16</strain>
    </source>
</reference>
<sequence length="929" mass="106803">MLSFLKKWFDFNEKELTRLGSIVKQINQLEPEIKRFKEKDFIEETNELKEQIQSGNKKLEEVLPRSFALVREAAYRVLGQRHFDVQLLAGIALHDGKIAEQKTGEGKTLSATTALYLNALTGKGAHLVTVNDYLARIGTGWMGPVLDFLGMTTSAIIGEKSFIYDKDFNEKDSWDWRLAHLRPITRREAYLTDVTYGINSEYGFDYLRDNMAANTEEMVQRGFNYAIIDEADSVLIDEARTPHIISAPYDEDTSKYYRYSQVIKTLDPKIDYIIDEKQRTANLTEAGILRIEKNLGVENIYEKDFDTLYHLEAALKADALFKNNKDYIVKDGEVIIVDEFTGRLLPGRRFSEGLHQAIEAKENVSIQRESKTLATVSLQNYFRMYKKIAGMTGTASTEAEEFHKIYKTDVLVIPTHRKMIRADHPDMIYKTENAKYNAVIEEIVKNYQIGRPVLVGTVSIEKNELLSQLLNKKGIPHQLLNAKNHLQEAQIIADAGKKGAVTIATNMAGRGVDIILGGQQEELKVQSAKFKVKAKEEWERQHDEVVKLGGLYVIGTERHESRRIDNQLRGRAGRQGDPGETRFFVALQDDLMRIFGGDQISKIMTFFNFPEDQPLTHSMVSKAIEQAQVKVEGFNFDIRKHLVDYDDVINRQRQILYELRNNLMKLNNVLEFKKALFTILGKEINQITQSFFIAENEPSNEQKDLFLKEMSMILPNETEKIQIVTKRNNAEKISNELNNIIMQVYEQRQKKYGQGLWTNVVGMICLSTIDKYWTDHLTAIEDLREGINLRGYAQMDPLVEYKNEAFKMFEKLINDINYEITRRIFRVEINVNDRETMKKKEAAPILYKSGVTYRSASSIDPFTQKQQKQVEDTQVNNKINLSPNTNSQPDANDIGFKVTLPGQTKKQPGRNDRCWCGSGKKYKRCHYPN</sequence>
<protein>
    <recommendedName>
        <fullName evidence="15 16">Protein translocase subunit SecA</fullName>
        <ecNumber evidence="15">7.4.2.8</ecNumber>
    </recommendedName>
</protein>
<dbReference type="InterPro" id="IPR001650">
    <property type="entry name" value="Helicase_C-like"/>
</dbReference>
<keyword evidence="6 15" id="KW-0963">Cytoplasm</keyword>
<evidence type="ECO:0000313" key="21">
    <source>
        <dbReference type="EMBL" id="OIP82608.1"/>
    </source>
</evidence>
<dbReference type="SUPFAM" id="SSF81886">
    <property type="entry name" value="Helical scaffold and wing domains of SecA"/>
    <property type="match status" value="1"/>
</dbReference>
<evidence type="ECO:0000256" key="2">
    <source>
        <dbReference type="ARBA" id="ARBA00004170"/>
    </source>
</evidence>
<accession>A0A1J5HUH5</accession>
<dbReference type="GO" id="GO:0006605">
    <property type="term" value="P:protein targeting"/>
    <property type="evidence" value="ECO:0007669"/>
    <property type="project" value="UniProtKB-UniRule"/>
</dbReference>
<dbReference type="Proteomes" id="UP000183758">
    <property type="component" value="Unassembled WGS sequence"/>
</dbReference>
<evidence type="ECO:0000256" key="8">
    <source>
        <dbReference type="ARBA" id="ARBA00022741"/>
    </source>
</evidence>
<dbReference type="Pfam" id="PF02810">
    <property type="entry name" value="SEC-C"/>
    <property type="match status" value="1"/>
</dbReference>
<evidence type="ECO:0000313" key="22">
    <source>
        <dbReference type="Proteomes" id="UP000183758"/>
    </source>
</evidence>
<feature type="domain" description="SecA family profile" evidence="20">
    <location>
        <begin position="1"/>
        <end position="616"/>
    </location>
</feature>
<dbReference type="HAMAP" id="MF_01382">
    <property type="entry name" value="SecA"/>
    <property type="match status" value="1"/>
</dbReference>
<dbReference type="InterPro" id="IPR011115">
    <property type="entry name" value="SecA_DEAD"/>
</dbReference>
<keyword evidence="12 15" id="KW-1278">Translocase</keyword>
<feature type="compositionally biased region" description="Polar residues" evidence="17">
    <location>
        <begin position="878"/>
        <end position="890"/>
    </location>
</feature>
<evidence type="ECO:0000259" key="20">
    <source>
        <dbReference type="PROSITE" id="PS51196"/>
    </source>
</evidence>
<dbReference type="PROSITE" id="PS51192">
    <property type="entry name" value="HELICASE_ATP_BIND_1"/>
    <property type="match status" value="1"/>
</dbReference>
<keyword evidence="7" id="KW-0479">Metal-binding</keyword>
<keyword evidence="10 15" id="KW-0067">ATP-binding</keyword>
<evidence type="ECO:0000256" key="12">
    <source>
        <dbReference type="ARBA" id="ARBA00022967"/>
    </source>
</evidence>
<dbReference type="Pfam" id="PF01043">
    <property type="entry name" value="SecA_PP_bind"/>
    <property type="match status" value="1"/>
</dbReference>
<evidence type="ECO:0000259" key="18">
    <source>
        <dbReference type="PROSITE" id="PS51192"/>
    </source>
</evidence>
<dbReference type="GO" id="GO:0017038">
    <property type="term" value="P:protein import"/>
    <property type="evidence" value="ECO:0007669"/>
    <property type="project" value="InterPro"/>
</dbReference>
<dbReference type="InterPro" id="IPR020937">
    <property type="entry name" value="SecA_CS"/>
</dbReference>
<evidence type="ECO:0000256" key="11">
    <source>
        <dbReference type="ARBA" id="ARBA00022927"/>
    </source>
</evidence>
<comment type="function">
    <text evidence="15">Part of the Sec protein translocase complex. Interacts with the SecYEG preprotein conducting channel. Has a central role in coupling the hydrolysis of ATP to the transfer of proteins into and across the cell membrane, serving as an ATP-driven molecular motor driving the stepwise translocation of polypeptide chains across the membrane.</text>
</comment>
<evidence type="ECO:0000256" key="5">
    <source>
        <dbReference type="ARBA" id="ARBA00022475"/>
    </source>
</evidence>
<dbReference type="PROSITE" id="PS51194">
    <property type="entry name" value="HELICASE_CTER"/>
    <property type="match status" value="1"/>
</dbReference>
<dbReference type="GO" id="GO:0005886">
    <property type="term" value="C:plasma membrane"/>
    <property type="evidence" value="ECO:0007669"/>
    <property type="project" value="UniProtKB-SubCell"/>
</dbReference>
<evidence type="ECO:0000256" key="4">
    <source>
        <dbReference type="ARBA" id="ARBA00022448"/>
    </source>
</evidence>
<dbReference type="InterPro" id="IPR044722">
    <property type="entry name" value="SecA_SF2_C"/>
</dbReference>
<evidence type="ECO:0000256" key="7">
    <source>
        <dbReference type="ARBA" id="ARBA00022723"/>
    </source>
</evidence>
<dbReference type="GO" id="GO:0005829">
    <property type="term" value="C:cytosol"/>
    <property type="evidence" value="ECO:0007669"/>
    <property type="project" value="TreeGrafter"/>
</dbReference>
<dbReference type="NCBIfam" id="NF009538">
    <property type="entry name" value="PRK12904.1"/>
    <property type="match status" value="1"/>
</dbReference>
<keyword evidence="9" id="KW-0862">Zinc</keyword>
<dbReference type="InterPro" id="IPR036266">
    <property type="entry name" value="SecA_Wing/Scaffold_sf"/>
</dbReference>
<comment type="caution">
    <text evidence="21">The sequence shown here is derived from an EMBL/GenBank/DDBJ whole genome shotgun (WGS) entry which is preliminary data.</text>
</comment>
<feature type="binding site" evidence="15">
    <location>
        <position position="513"/>
    </location>
    <ligand>
        <name>ATP</name>
        <dbReference type="ChEBI" id="CHEBI:30616"/>
    </ligand>
</feature>
<dbReference type="GO" id="GO:0005524">
    <property type="term" value="F:ATP binding"/>
    <property type="evidence" value="ECO:0007669"/>
    <property type="project" value="UniProtKB-UniRule"/>
</dbReference>
<evidence type="ECO:0000256" key="15">
    <source>
        <dbReference type="HAMAP-Rule" id="MF_01382"/>
    </source>
</evidence>
<dbReference type="PROSITE" id="PS51196">
    <property type="entry name" value="SECA_MOTOR_DEAD"/>
    <property type="match status" value="1"/>
</dbReference>
<dbReference type="Pfam" id="PF07516">
    <property type="entry name" value="SecA_SW"/>
    <property type="match status" value="1"/>
</dbReference>
<comment type="subunit">
    <text evidence="15">Monomer and homodimer. Part of the essential Sec protein translocation apparatus which comprises SecA, SecYEG and auxiliary proteins SecDF. Other proteins may also be involved.</text>
</comment>
<evidence type="ECO:0000256" key="6">
    <source>
        <dbReference type="ARBA" id="ARBA00022490"/>
    </source>
</evidence>
<keyword evidence="14 15" id="KW-0472">Membrane</keyword>
<dbReference type="CDD" id="cd18803">
    <property type="entry name" value="SF2_C_secA"/>
    <property type="match status" value="1"/>
</dbReference>
<dbReference type="SMART" id="SM00957">
    <property type="entry name" value="SecA_DEAD"/>
    <property type="match status" value="1"/>
</dbReference>
<proteinExistence type="inferred from homology"/>
<dbReference type="SUPFAM" id="SSF52540">
    <property type="entry name" value="P-loop containing nucleoside triphosphate hydrolases"/>
    <property type="match status" value="2"/>
</dbReference>
<comment type="cofactor">
    <cofactor evidence="1">
        <name>Zn(2+)</name>
        <dbReference type="ChEBI" id="CHEBI:29105"/>
    </cofactor>
</comment>
<evidence type="ECO:0000256" key="3">
    <source>
        <dbReference type="ARBA" id="ARBA00007650"/>
    </source>
</evidence>
<keyword evidence="5 15" id="KW-1003">Cell membrane</keyword>
<dbReference type="Gene3D" id="3.40.50.300">
    <property type="entry name" value="P-loop containing nucleotide triphosphate hydrolases"/>
    <property type="match status" value="2"/>
</dbReference>
<dbReference type="PANTHER" id="PTHR30612:SF0">
    <property type="entry name" value="CHLOROPLAST PROTEIN-TRANSPORTING ATPASE"/>
    <property type="match status" value="1"/>
</dbReference>
<comment type="similarity">
    <text evidence="3 15 16">Belongs to the SecA family.</text>
</comment>
<dbReference type="GO" id="GO:0008564">
    <property type="term" value="F:protein-exporting ATPase activity"/>
    <property type="evidence" value="ECO:0007669"/>
    <property type="project" value="UniProtKB-EC"/>
</dbReference>
<dbReference type="Gene3D" id="1.10.3060.10">
    <property type="entry name" value="Helical scaffold and wing domains of SecA"/>
    <property type="match status" value="1"/>
</dbReference>
<evidence type="ECO:0000256" key="1">
    <source>
        <dbReference type="ARBA" id="ARBA00001947"/>
    </source>
</evidence>
<feature type="domain" description="Helicase ATP-binding" evidence="18">
    <location>
        <begin position="88"/>
        <end position="267"/>
    </location>
</feature>
<feature type="domain" description="Helicase C-terminal" evidence="19">
    <location>
        <begin position="439"/>
        <end position="642"/>
    </location>
</feature>
<dbReference type="GO" id="GO:0031522">
    <property type="term" value="C:cell envelope Sec protein transport complex"/>
    <property type="evidence" value="ECO:0007669"/>
    <property type="project" value="TreeGrafter"/>
</dbReference>
<evidence type="ECO:0000256" key="17">
    <source>
        <dbReference type="SAM" id="MobiDB-lite"/>
    </source>
</evidence>
<dbReference type="Pfam" id="PF21090">
    <property type="entry name" value="P-loop_SecA"/>
    <property type="match status" value="1"/>
</dbReference>
<feature type="region of interest" description="Disordered" evidence="17">
    <location>
        <begin position="878"/>
        <end position="911"/>
    </location>
</feature>
<dbReference type="EMBL" id="MNZM01000109">
    <property type="protein sequence ID" value="OIP82608.1"/>
    <property type="molecule type" value="Genomic_DNA"/>
</dbReference>
<dbReference type="SMART" id="SM00958">
    <property type="entry name" value="SecA_PP_bind"/>
    <property type="match status" value="1"/>
</dbReference>
<dbReference type="InterPro" id="IPR036670">
    <property type="entry name" value="SecA_X-link_sf"/>
</dbReference>
<evidence type="ECO:0000256" key="9">
    <source>
        <dbReference type="ARBA" id="ARBA00022833"/>
    </source>
</evidence>
<dbReference type="EC" id="7.4.2.8" evidence="15"/>
<keyword evidence="4 15" id="KW-0813">Transport</keyword>
<name>A0A1J5HUH5_9BACT</name>
<feature type="binding site" evidence="15">
    <location>
        <position position="86"/>
    </location>
    <ligand>
        <name>ATP</name>
        <dbReference type="ChEBI" id="CHEBI:30616"/>
    </ligand>
</feature>
<dbReference type="Pfam" id="PF07517">
    <property type="entry name" value="SecA_DEAD"/>
    <property type="match status" value="1"/>
</dbReference>
<dbReference type="InterPro" id="IPR000185">
    <property type="entry name" value="SecA"/>
</dbReference>
<dbReference type="InterPro" id="IPR011116">
    <property type="entry name" value="SecA_Wing/Scaffold"/>
</dbReference>
<comment type="subcellular location">
    <subcellularLocation>
        <location evidence="15">Cell membrane</location>
        <topology evidence="15">Peripheral membrane protein</topology>
        <orientation evidence="15">Cytoplasmic side</orientation>
    </subcellularLocation>
    <subcellularLocation>
        <location evidence="15">Cytoplasm</location>
    </subcellularLocation>
    <subcellularLocation>
        <location evidence="2">Membrane</location>
        <topology evidence="2">Peripheral membrane protein</topology>
    </subcellularLocation>
    <text evidence="15">Distribution is 50-50.</text>
</comment>